<dbReference type="InterPro" id="IPR036179">
    <property type="entry name" value="Ig-like_dom_sf"/>
</dbReference>
<dbReference type="GO" id="GO:0001786">
    <property type="term" value="F:phosphatidylserine binding"/>
    <property type="evidence" value="ECO:0007669"/>
    <property type="project" value="TreeGrafter"/>
</dbReference>
<dbReference type="GO" id="GO:0001618">
    <property type="term" value="F:virus receptor activity"/>
    <property type="evidence" value="ECO:0007669"/>
    <property type="project" value="TreeGrafter"/>
</dbReference>
<dbReference type="Proteomes" id="UP001177744">
    <property type="component" value="Unassembled WGS sequence"/>
</dbReference>
<dbReference type="InterPro" id="IPR013106">
    <property type="entry name" value="Ig_V-set"/>
</dbReference>
<reference evidence="13" key="1">
    <citation type="submission" date="2023-06" db="EMBL/GenBank/DDBJ databases">
        <title>Reference genome for the Northern bat (Eptesicus nilssonii), a most northern bat species.</title>
        <authorList>
            <person name="Laine V.N."/>
            <person name="Pulliainen A.T."/>
            <person name="Lilley T.M."/>
        </authorList>
    </citation>
    <scope>NUCLEOTIDE SEQUENCE</scope>
    <source>
        <strain evidence="13">BLF_Eptnil</strain>
        <tissue evidence="13">Kidney</tissue>
    </source>
</reference>
<evidence type="ECO:0000256" key="4">
    <source>
        <dbReference type="ARBA" id="ARBA00022729"/>
    </source>
</evidence>
<comment type="subcellular location">
    <subcellularLocation>
        <location evidence="1">Cell membrane</location>
        <topology evidence="1">Single-pass type I membrane protein</topology>
    </subcellularLocation>
</comment>
<feature type="domain" description="Ig-like" evidence="12">
    <location>
        <begin position="1"/>
        <end position="63"/>
    </location>
</feature>
<feature type="non-terminal residue" evidence="13">
    <location>
        <position position="171"/>
    </location>
</feature>
<evidence type="ECO:0000256" key="7">
    <source>
        <dbReference type="ARBA" id="ARBA00023157"/>
    </source>
</evidence>
<gene>
    <name evidence="13" type="ORF">QTO34_016280</name>
</gene>
<evidence type="ECO:0000256" key="2">
    <source>
        <dbReference type="ARBA" id="ARBA00022475"/>
    </source>
</evidence>
<keyword evidence="4" id="KW-0732">Signal</keyword>
<dbReference type="AlphaFoldDB" id="A0AA40LRX4"/>
<evidence type="ECO:0000256" key="8">
    <source>
        <dbReference type="ARBA" id="ARBA00023180"/>
    </source>
</evidence>
<dbReference type="InterPro" id="IPR013783">
    <property type="entry name" value="Ig-like_fold"/>
</dbReference>
<keyword evidence="8" id="KW-0325">Glycoprotein</keyword>
<evidence type="ECO:0000256" key="3">
    <source>
        <dbReference type="ARBA" id="ARBA00022692"/>
    </source>
</evidence>
<organism evidence="13 14">
    <name type="scientific">Cnephaeus nilssonii</name>
    <name type="common">Northern bat</name>
    <name type="synonym">Eptesicus nilssonii</name>
    <dbReference type="NCBI Taxonomy" id="3371016"/>
    <lineage>
        <taxon>Eukaryota</taxon>
        <taxon>Metazoa</taxon>
        <taxon>Chordata</taxon>
        <taxon>Craniata</taxon>
        <taxon>Vertebrata</taxon>
        <taxon>Euteleostomi</taxon>
        <taxon>Mammalia</taxon>
        <taxon>Eutheria</taxon>
        <taxon>Laurasiatheria</taxon>
        <taxon>Chiroptera</taxon>
        <taxon>Yangochiroptera</taxon>
        <taxon>Vespertilionidae</taxon>
        <taxon>Cnephaeus</taxon>
    </lineage>
</organism>
<protein>
    <recommendedName>
        <fullName evidence="12">Ig-like domain-containing protein</fullName>
    </recommendedName>
</protein>
<accession>A0AA40LRX4</accession>
<comment type="similarity">
    <text evidence="10">Belongs to the immunoglobulin superfamily. TIM family.</text>
</comment>
<feature type="compositionally biased region" description="Low complexity" evidence="11">
    <location>
        <begin position="108"/>
        <end position="117"/>
    </location>
</feature>
<comment type="caution">
    <text evidence="13">The sequence shown here is derived from an EMBL/GenBank/DDBJ whole genome shotgun (WGS) entry which is preliminary data.</text>
</comment>
<feature type="region of interest" description="Disordered" evidence="11">
    <location>
        <begin position="88"/>
        <end position="128"/>
    </location>
</feature>
<evidence type="ECO:0000256" key="10">
    <source>
        <dbReference type="ARBA" id="ARBA00038203"/>
    </source>
</evidence>
<keyword evidence="14" id="KW-1185">Reference proteome</keyword>
<keyword evidence="5" id="KW-1133">Transmembrane helix</keyword>
<dbReference type="InterPro" id="IPR007110">
    <property type="entry name" value="Ig-like_dom"/>
</dbReference>
<evidence type="ECO:0000256" key="11">
    <source>
        <dbReference type="SAM" id="MobiDB-lite"/>
    </source>
</evidence>
<evidence type="ECO:0000256" key="5">
    <source>
        <dbReference type="ARBA" id="ARBA00022989"/>
    </source>
</evidence>
<dbReference type="GO" id="GO:0033005">
    <property type="term" value="P:positive regulation of mast cell activation"/>
    <property type="evidence" value="ECO:0007669"/>
    <property type="project" value="TreeGrafter"/>
</dbReference>
<keyword evidence="6" id="KW-0472">Membrane</keyword>
<evidence type="ECO:0000313" key="13">
    <source>
        <dbReference type="EMBL" id="KAK1343500.1"/>
    </source>
</evidence>
<proteinExistence type="inferred from homology"/>
<evidence type="ECO:0000259" key="12">
    <source>
        <dbReference type="PROSITE" id="PS50835"/>
    </source>
</evidence>
<feature type="compositionally biased region" description="Polar residues" evidence="11">
    <location>
        <begin position="96"/>
        <end position="107"/>
    </location>
</feature>
<evidence type="ECO:0000313" key="14">
    <source>
        <dbReference type="Proteomes" id="UP001177744"/>
    </source>
</evidence>
<keyword evidence="2" id="KW-1003">Cell membrane</keyword>
<evidence type="ECO:0000256" key="6">
    <source>
        <dbReference type="ARBA" id="ARBA00023136"/>
    </source>
</evidence>
<dbReference type="EMBL" id="JAULJE010000005">
    <property type="protein sequence ID" value="KAK1343500.1"/>
    <property type="molecule type" value="Genomic_DNA"/>
</dbReference>
<dbReference type="SUPFAM" id="SSF48726">
    <property type="entry name" value="Immunoglobulin"/>
    <property type="match status" value="1"/>
</dbReference>
<name>A0AA40LRX4_CNENI</name>
<dbReference type="PANTHER" id="PTHR47009">
    <property type="entry name" value="HEPATITIS A VIRUS CELLULAR RECEPTOR 1 HOMOLOG"/>
    <property type="match status" value="1"/>
</dbReference>
<dbReference type="GO" id="GO:0006911">
    <property type="term" value="P:phagocytosis, engulfment"/>
    <property type="evidence" value="ECO:0007669"/>
    <property type="project" value="TreeGrafter"/>
</dbReference>
<sequence>MCWGRGSCPLFKCSNELIWTDGRRVTFEKDKRYRMNGIISRGDLSLTIQNAALSDTGTYCCRIGFRGWFNDYKGNIFLEIKPAPTTAPTPPKVLTSAPTTPATTKNLKTAPPKVTSVPTPPKVFTSAPTTPAPTLNLQTATPNVTMIPIIIYRYGFHLCYCNTSTHAEIQH</sequence>
<dbReference type="PROSITE" id="PS50835">
    <property type="entry name" value="IG_LIKE"/>
    <property type="match status" value="1"/>
</dbReference>
<dbReference type="GO" id="GO:0005886">
    <property type="term" value="C:plasma membrane"/>
    <property type="evidence" value="ECO:0007669"/>
    <property type="project" value="UniProtKB-SubCell"/>
</dbReference>
<dbReference type="InterPro" id="IPR052331">
    <property type="entry name" value="TIM_domain-containing_protein"/>
</dbReference>
<evidence type="ECO:0000256" key="9">
    <source>
        <dbReference type="ARBA" id="ARBA00023319"/>
    </source>
</evidence>
<dbReference type="Pfam" id="PF07686">
    <property type="entry name" value="V-set"/>
    <property type="match status" value="1"/>
</dbReference>
<keyword evidence="9" id="KW-0393">Immunoglobulin domain</keyword>
<evidence type="ECO:0000256" key="1">
    <source>
        <dbReference type="ARBA" id="ARBA00004251"/>
    </source>
</evidence>
<dbReference type="Gene3D" id="2.60.40.10">
    <property type="entry name" value="Immunoglobulins"/>
    <property type="match status" value="1"/>
</dbReference>
<dbReference type="GO" id="GO:0009986">
    <property type="term" value="C:cell surface"/>
    <property type="evidence" value="ECO:0007669"/>
    <property type="project" value="TreeGrafter"/>
</dbReference>
<dbReference type="FunFam" id="2.60.40.10:FF:000774">
    <property type="entry name" value="Hepatitis A virus cellular receptor 1"/>
    <property type="match status" value="1"/>
</dbReference>
<keyword evidence="3" id="KW-0812">Transmembrane</keyword>
<dbReference type="PANTHER" id="PTHR47009:SF1">
    <property type="entry name" value="HEPATITIS A VIRUS CELLULAR RECEPTOR 1"/>
    <property type="match status" value="1"/>
</dbReference>
<keyword evidence="7" id="KW-1015">Disulfide bond</keyword>